<protein>
    <submittedName>
        <fullName evidence="6">1,4-dihydroxy-2-naphthoate octaprenyltransferase</fullName>
    </submittedName>
</protein>
<organism evidence="6 7">
    <name type="scientific">Arcicella aurantiaca</name>
    <dbReference type="NCBI Taxonomy" id="591202"/>
    <lineage>
        <taxon>Bacteria</taxon>
        <taxon>Pseudomonadati</taxon>
        <taxon>Bacteroidota</taxon>
        <taxon>Cytophagia</taxon>
        <taxon>Cytophagales</taxon>
        <taxon>Flectobacillaceae</taxon>
        <taxon>Arcicella</taxon>
    </lineage>
</organism>
<evidence type="ECO:0000313" key="6">
    <source>
        <dbReference type="EMBL" id="PWK23002.1"/>
    </source>
</evidence>
<feature type="transmembrane region" description="Helical" evidence="5">
    <location>
        <begin position="108"/>
        <end position="135"/>
    </location>
</feature>
<evidence type="ECO:0000256" key="5">
    <source>
        <dbReference type="SAM" id="Phobius"/>
    </source>
</evidence>
<evidence type="ECO:0000256" key="2">
    <source>
        <dbReference type="ARBA" id="ARBA00022692"/>
    </source>
</evidence>
<comment type="subcellular location">
    <subcellularLocation>
        <location evidence="1">Membrane</location>
        <topology evidence="1">Multi-pass membrane protein</topology>
    </subcellularLocation>
</comment>
<keyword evidence="2 5" id="KW-0812">Transmembrane</keyword>
<keyword evidence="6" id="KW-0808">Transferase</keyword>
<dbReference type="EMBL" id="QGGO01000018">
    <property type="protein sequence ID" value="PWK23002.1"/>
    <property type="molecule type" value="Genomic_DNA"/>
</dbReference>
<feature type="transmembrane region" description="Helical" evidence="5">
    <location>
        <begin position="228"/>
        <end position="251"/>
    </location>
</feature>
<sequence>MNIFTAVIKICINLRCEASALSACHTYNKMKNIVLHLRIPFSFFLMPVFWFALSQSQHPSWSVAVGVFILLHLFIYPASNAYNSYYDKDEGAIGGLENPPPVSRELYYVAWVLDILAIVIAYFLSGWVLSVALFVYSSISKAYSNDKIRLKKYPILSWLTVGVFQGAFTYLTVIQAVENIDLLDLWQEKYLFPSALSSLNLLGFYPMTQIYQHEEDAKRGDLTMSRLLGIKGTFLFTASIFLLVTIGFFIYFQNVQIFNIQAFFVYLAVMSPVLIYFNLWFLKVLKNENQADFHHTMRLNMLGSVCLNLFFMLLLV</sequence>
<gene>
    <name evidence="6" type="ORF">LV89_03270</name>
</gene>
<reference evidence="6 7" key="1">
    <citation type="submission" date="2018-05" db="EMBL/GenBank/DDBJ databases">
        <title>Genomic Encyclopedia of Archaeal and Bacterial Type Strains, Phase II (KMG-II): from individual species to whole genera.</title>
        <authorList>
            <person name="Goeker M."/>
        </authorList>
    </citation>
    <scope>NUCLEOTIDE SEQUENCE [LARGE SCALE GENOMIC DNA]</scope>
    <source>
        <strain evidence="6 7">DSM 22214</strain>
    </source>
</reference>
<dbReference type="Pfam" id="PF01040">
    <property type="entry name" value="UbiA"/>
    <property type="match status" value="1"/>
</dbReference>
<feature type="transmembrane region" description="Helical" evidence="5">
    <location>
        <begin position="35"/>
        <end position="53"/>
    </location>
</feature>
<evidence type="ECO:0000256" key="4">
    <source>
        <dbReference type="ARBA" id="ARBA00023136"/>
    </source>
</evidence>
<dbReference type="Proteomes" id="UP000245489">
    <property type="component" value="Unassembled WGS sequence"/>
</dbReference>
<feature type="transmembrane region" description="Helical" evidence="5">
    <location>
        <begin position="263"/>
        <end position="285"/>
    </location>
</feature>
<comment type="caution">
    <text evidence="6">The sequence shown here is derived from an EMBL/GenBank/DDBJ whole genome shotgun (WGS) entry which is preliminary data.</text>
</comment>
<feature type="transmembrane region" description="Helical" evidence="5">
    <location>
        <begin position="60"/>
        <end position="79"/>
    </location>
</feature>
<accession>A0A316E0C6</accession>
<keyword evidence="4 5" id="KW-0472">Membrane</keyword>
<dbReference type="AlphaFoldDB" id="A0A316E0C6"/>
<keyword evidence="7" id="KW-1185">Reference proteome</keyword>
<dbReference type="GO" id="GO:0016765">
    <property type="term" value="F:transferase activity, transferring alkyl or aryl (other than methyl) groups"/>
    <property type="evidence" value="ECO:0007669"/>
    <property type="project" value="InterPro"/>
</dbReference>
<evidence type="ECO:0000313" key="7">
    <source>
        <dbReference type="Proteomes" id="UP000245489"/>
    </source>
</evidence>
<keyword evidence="3 5" id="KW-1133">Transmembrane helix</keyword>
<feature type="transmembrane region" description="Helical" evidence="5">
    <location>
        <begin position="155"/>
        <end position="177"/>
    </location>
</feature>
<evidence type="ECO:0000256" key="1">
    <source>
        <dbReference type="ARBA" id="ARBA00004141"/>
    </source>
</evidence>
<evidence type="ECO:0000256" key="3">
    <source>
        <dbReference type="ARBA" id="ARBA00022989"/>
    </source>
</evidence>
<dbReference type="GO" id="GO:0016020">
    <property type="term" value="C:membrane"/>
    <property type="evidence" value="ECO:0007669"/>
    <property type="project" value="UniProtKB-SubCell"/>
</dbReference>
<dbReference type="InterPro" id="IPR000537">
    <property type="entry name" value="UbiA_prenyltransferase"/>
</dbReference>
<feature type="transmembrane region" description="Helical" evidence="5">
    <location>
        <begin position="297"/>
        <end position="315"/>
    </location>
</feature>
<proteinExistence type="predicted"/>
<name>A0A316E0C6_9BACT</name>